<gene>
    <name evidence="4" type="ORF">P6N53_06625</name>
</gene>
<dbReference type="NCBIfam" id="TIGR00350">
    <property type="entry name" value="lytR_cpsA_psr"/>
    <property type="match status" value="1"/>
</dbReference>
<feature type="compositionally biased region" description="Basic and acidic residues" evidence="2">
    <location>
        <begin position="381"/>
        <end position="390"/>
    </location>
</feature>
<comment type="caution">
    <text evidence="4">The sequence shown here is derived from an EMBL/GenBank/DDBJ whole genome shotgun (WGS) entry which is preliminary data.</text>
</comment>
<evidence type="ECO:0000256" key="1">
    <source>
        <dbReference type="ARBA" id="ARBA00006068"/>
    </source>
</evidence>
<feature type="compositionally biased region" description="Low complexity" evidence="2">
    <location>
        <begin position="422"/>
        <end position="435"/>
    </location>
</feature>
<dbReference type="InterPro" id="IPR004474">
    <property type="entry name" value="LytR_CpsA_psr"/>
</dbReference>
<dbReference type="InterPro" id="IPR050922">
    <property type="entry name" value="LytR/CpsA/Psr_CW_biosynth"/>
</dbReference>
<protein>
    <submittedName>
        <fullName evidence="4">LCP family protein</fullName>
    </submittedName>
</protein>
<feature type="compositionally biased region" description="Polar residues" evidence="2">
    <location>
        <begin position="369"/>
        <end position="380"/>
    </location>
</feature>
<evidence type="ECO:0000256" key="2">
    <source>
        <dbReference type="SAM" id="MobiDB-lite"/>
    </source>
</evidence>
<accession>A0AAW7ZCE2</accession>
<proteinExistence type="inferred from homology"/>
<reference evidence="4" key="1">
    <citation type="journal article" date="2023" name="J. Hazard. Mater.">
        <title>Anaerobic biodegradation of pyrene and benzo[a]pyrene by a new sulfate-reducing Desulforamulus aquiferis strain DSA.</title>
        <authorList>
            <person name="Zhang Z."/>
            <person name="Sun J."/>
            <person name="Gong X."/>
            <person name="Wang C."/>
            <person name="Wang H."/>
        </authorList>
    </citation>
    <scope>NUCLEOTIDE SEQUENCE</scope>
    <source>
        <strain evidence="4">DSA</strain>
    </source>
</reference>
<comment type="similarity">
    <text evidence="1">Belongs to the LytR/CpsA/Psr (LCP) family.</text>
</comment>
<evidence type="ECO:0000313" key="4">
    <source>
        <dbReference type="EMBL" id="MDO7786894.1"/>
    </source>
</evidence>
<dbReference type="AlphaFoldDB" id="A0AAW7ZCE2"/>
<organism evidence="4 5">
    <name type="scientific">Desulforamulus aquiferis</name>
    <dbReference type="NCBI Taxonomy" id="1397668"/>
    <lineage>
        <taxon>Bacteria</taxon>
        <taxon>Bacillati</taxon>
        <taxon>Bacillota</taxon>
        <taxon>Clostridia</taxon>
        <taxon>Eubacteriales</taxon>
        <taxon>Peptococcaceae</taxon>
        <taxon>Desulforamulus</taxon>
    </lineage>
</organism>
<dbReference type="Pfam" id="PF03816">
    <property type="entry name" value="LytR_cpsA_psr"/>
    <property type="match status" value="1"/>
</dbReference>
<dbReference type="PANTHER" id="PTHR33392">
    <property type="entry name" value="POLYISOPRENYL-TEICHOIC ACID--PEPTIDOGLYCAN TEICHOIC ACID TRANSFERASE TAGU"/>
    <property type="match status" value="1"/>
</dbReference>
<evidence type="ECO:0000313" key="5">
    <source>
        <dbReference type="Proteomes" id="UP001172911"/>
    </source>
</evidence>
<feature type="compositionally biased region" description="Polar residues" evidence="2">
    <location>
        <begin position="322"/>
        <end position="334"/>
    </location>
</feature>
<feature type="compositionally biased region" description="Basic and acidic residues" evidence="2">
    <location>
        <begin position="349"/>
        <end position="368"/>
    </location>
</feature>
<reference evidence="4" key="2">
    <citation type="submission" date="2023-03" db="EMBL/GenBank/DDBJ databases">
        <authorList>
            <person name="Zhang Z."/>
        </authorList>
    </citation>
    <scope>NUCLEOTIDE SEQUENCE</scope>
    <source>
        <strain evidence="4">DSA</strain>
    </source>
</reference>
<feature type="domain" description="Cell envelope-related transcriptional attenuator" evidence="3">
    <location>
        <begin position="79"/>
        <end position="229"/>
    </location>
</feature>
<dbReference type="PANTHER" id="PTHR33392:SF6">
    <property type="entry name" value="POLYISOPRENYL-TEICHOIC ACID--PEPTIDOGLYCAN TEICHOIC ACID TRANSFERASE TAGU"/>
    <property type="match status" value="1"/>
</dbReference>
<evidence type="ECO:0000259" key="3">
    <source>
        <dbReference type="Pfam" id="PF03816"/>
    </source>
</evidence>
<dbReference type="Proteomes" id="UP001172911">
    <property type="component" value="Unassembled WGS sequence"/>
</dbReference>
<name>A0AAW7ZCE2_9FIRM</name>
<dbReference type="Gene3D" id="3.40.630.190">
    <property type="entry name" value="LCP protein"/>
    <property type="match status" value="1"/>
</dbReference>
<feature type="region of interest" description="Disordered" evidence="2">
    <location>
        <begin position="322"/>
        <end position="442"/>
    </location>
</feature>
<sequence length="442" mass="49013">MDHKPRRRLKKGPFIVFCSLLVLMLGVGYVLANQYIFNNNPFDILDSSDENKEKEVVMKDHMNFLLMGVDAREGEKNTRTDTIMLVSYDKEHNRVALLSMPRDTRVKIPGHGYDKINSANVYGGPELVMKTVSDLVGVDIDNYVVTNVRGFRDIVDVIGGVTLDVEKRMYYYDPFDEPDLRKIDLQPGVQKLDGNKALQYVRFRSDALGDVTRTERQQKFLKALAKEMMQPSTITKLPKLVPTINKYIDTNLGLTDMVSLARAAQNLSNVEIVSQTMPGKFLDMDGISYWSIDPAQAKNVAKSMIQEGKVFDVVLGEETVNTKAPQNTTQQASAENKVDYLPGNGTETKQTDNKQTDNKQTDGKKTDPKTNQTGSAANQTDGKKDSKNTDGQKPANVEIIVQPVPGSAENQIGSEETKVPTNSGNQQGSDNGSGSWLPTKPI</sequence>
<keyword evidence="5" id="KW-1185">Reference proteome</keyword>
<dbReference type="RefSeq" id="WP_304542006.1">
    <property type="nucleotide sequence ID" value="NZ_JARPTC010000008.1"/>
</dbReference>
<dbReference type="EMBL" id="JARPTC010000008">
    <property type="protein sequence ID" value="MDO7786894.1"/>
    <property type="molecule type" value="Genomic_DNA"/>
</dbReference>